<sequence>MRKSRDNKKVYMSAATWTLRKPTVISPHGPPRSSRSNISYPPSSRHFLPPIFLSVMLRISLHENGDVTPKGSRPDYALTPEQVPQSPSSPQRESVPPEHQTAHLVTPPATNLLPQGIRTWTISSPLPHQFVTDRINPSNVYWIEASSFTLSATNLFNSLPIKQFIFSVAGIEESPRSHPFDETRKAKIMSIIKTWGASRQETVGQLISQLSSLIKPLTCNQASCMPLCGWLGSIRRARILVQLKGFVPVPYTSRHSLGSQKEAPTSRPSR</sequence>
<reference evidence="2 3" key="1">
    <citation type="submission" date="2015-08" db="EMBL/GenBank/DDBJ databases">
        <title>Next Generation Sequencing and Analysis of the Genome of Puccinia sorghi L Schw, the Causal Agent of Maize Common Rust.</title>
        <authorList>
            <person name="Rochi L."/>
            <person name="Burguener G."/>
            <person name="Darino M."/>
            <person name="Turjanski A."/>
            <person name="Kreff E."/>
            <person name="Dieguez M.J."/>
            <person name="Sacco F."/>
        </authorList>
    </citation>
    <scope>NUCLEOTIDE SEQUENCE [LARGE SCALE GENOMIC DNA]</scope>
    <source>
        <strain evidence="2 3">RO10H11247</strain>
    </source>
</reference>
<keyword evidence="3" id="KW-1185">Reference proteome</keyword>
<dbReference type="Proteomes" id="UP000037035">
    <property type="component" value="Unassembled WGS sequence"/>
</dbReference>
<name>A0A0L6VQN3_9BASI</name>
<organism evidence="2 3">
    <name type="scientific">Puccinia sorghi</name>
    <dbReference type="NCBI Taxonomy" id="27349"/>
    <lineage>
        <taxon>Eukaryota</taxon>
        <taxon>Fungi</taxon>
        <taxon>Dikarya</taxon>
        <taxon>Basidiomycota</taxon>
        <taxon>Pucciniomycotina</taxon>
        <taxon>Pucciniomycetes</taxon>
        <taxon>Pucciniales</taxon>
        <taxon>Pucciniaceae</taxon>
        <taxon>Puccinia</taxon>
    </lineage>
</organism>
<gene>
    <name evidence="2" type="ORF">VP01_119g12</name>
</gene>
<evidence type="ECO:0000313" key="3">
    <source>
        <dbReference type="Proteomes" id="UP000037035"/>
    </source>
</evidence>
<proteinExistence type="predicted"/>
<feature type="region of interest" description="Disordered" evidence="1">
    <location>
        <begin position="22"/>
        <end position="41"/>
    </location>
</feature>
<comment type="caution">
    <text evidence="2">The sequence shown here is derived from an EMBL/GenBank/DDBJ whole genome shotgun (WGS) entry which is preliminary data.</text>
</comment>
<dbReference type="VEuPathDB" id="FungiDB:VP01_119g12"/>
<protein>
    <submittedName>
        <fullName evidence="2">Uncharacterized protein</fullName>
    </submittedName>
</protein>
<feature type="compositionally biased region" description="Low complexity" evidence="1">
    <location>
        <begin position="31"/>
        <end position="41"/>
    </location>
</feature>
<accession>A0A0L6VQN3</accession>
<evidence type="ECO:0000313" key="2">
    <source>
        <dbReference type="EMBL" id="KNZ63001.1"/>
    </source>
</evidence>
<dbReference type="OrthoDB" id="2499294at2759"/>
<feature type="region of interest" description="Disordered" evidence="1">
    <location>
        <begin position="66"/>
        <end position="101"/>
    </location>
</feature>
<dbReference type="AlphaFoldDB" id="A0A0L6VQN3"/>
<feature type="compositionally biased region" description="Low complexity" evidence="1">
    <location>
        <begin position="80"/>
        <end position="98"/>
    </location>
</feature>
<dbReference type="EMBL" id="LAVV01002221">
    <property type="protein sequence ID" value="KNZ63001.1"/>
    <property type="molecule type" value="Genomic_DNA"/>
</dbReference>
<evidence type="ECO:0000256" key="1">
    <source>
        <dbReference type="SAM" id="MobiDB-lite"/>
    </source>
</evidence>